<accession>A0A560FGD1</accession>
<dbReference type="OrthoDB" id="7983110at2"/>
<dbReference type="Proteomes" id="UP000319859">
    <property type="component" value="Unassembled WGS sequence"/>
</dbReference>
<gene>
    <name evidence="1" type="ORF">FBZ89_10666</name>
</gene>
<comment type="caution">
    <text evidence="1">The sequence shown here is derived from an EMBL/GenBank/DDBJ whole genome shotgun (WGS) entry which is preliminary data.</text>
</comment>
<dbReference type="AlphaFoldDB" id="A0A560FGD1"/>
<sequence length="194" mass="20873">MDDTTPFTDVSLTDVATVKAWFSPPLTSTADDALLTRLIQAESGFIRAWLGRDPSLATYTQTLDGSGNAVLPLPHYPVTGVMAVAVDGVPVPAQPAGQPLAYGYAYDDTGLVLTGGIFPRGRRRVVVTWTAGYDPLPAILQQACVELVALRYRERDRVGLVSKAHGGETTSYLQKEMPDSLVAALTPYRRVVPL</sequence>
<evidence type="ECO:0008006" key="3">
    <source>
        <dbReference type="Google" id="ProtNLM"/>
    </source>
</evidence>
<proteinExistence type="predicted"/>
<evidence type="ECO:0000313" key="1">
    <source>
        <dbReference type="EMBL" id="TWB20667.1"/>
    </source>
</evidence>
<evidence type="ECO:0000313" key="2">
    <source>
        <dbReference type="Proteomes" id="UP000319859"/>
    </source>
</evidence>
<dbReference type="EMBL" id="VITN01000006">
    <property type="protein sequence ID" value="TWB20667.1"/>
    <property type="molecule type" value="Genomic_DNA"/>
</dbReference>
<reference evidence="1 2" key="1">
    <citation type="submission" date="2019-06" db="EMBL/GenBank/DDBJ databases">
        <title>Genomic Encyclopedia of Type Strains, Phase IV (KMG-V): Genome sequencing to study the core and pangenomes of soil and plant-associated prokaryotes.</title>
        <authorList>
            <person name="Whitman W."/>
        </authorList>
    </citation>
    <scope>NUCLEOTIDE SEQUENCE [LARGE SCALE GENOMIC DNA]</scope>
    <source>
        <strain evidence="1 2">BR 11880</strain>
    </source>
</reference>
<dbReference type="RefSeq" id="WP_145750188.1">
    <property type="nucleotide sequence ID" value="NZ_VITN01000006.1"/>
</dbReference>
<organism evidence="1 2">
    <name type="scientific">Nitrospirillum amazonense</name>
    <dbReference type="NCBI Taxonomy" id="28077"/>
    <lineage>
        <taxon>Bacteria</taxon>
        <taxon>Pseudomonadati</taxon>
        <taxon>Pseudomonadota</taxon>
        <taxon>Alphaproteobacteria</taxon>
        <taxon>Rhodospirillales</taxon>
        <taxon>Azospirillaceae</taxon>
        <taxon>Nitrospirillum</taxon>
    </lineage>
</organism>
<protein>
    <recommendedName>
        <fullName evidence="3">PhiE125 gp8 family phage protein</fullName>
    </recommendedName>
</protein>
<name>A0A560FGD1_9PROT</name>